<proteinExistence type="predicted"/>
<dbReference type="HOGENOM" id="CLU_2503336_0_0_6"/>
<dbReference type="AlphaFoldDB" id="E9CKL4"/>
<sequence>PEYRVKSALRLSAVTRYRSDHGKYGKRTLSNPHRRDLYLRNGKAFRTIDAVAHCAITTMESVKRPVGGAWPLHPARITLANKNLSA</sequence>
<dbReference type="EMBL" id="GL636101">
    <property type="protein sequence ID" value="EFW12972.1"/>
    <property type="molecule type" value="Genomic_DNA"/>
</dbReference>
<feature type="non-terminal residue" evidence="1">
    <location>
        <position position="1"/>
    </location>
</feature>
<reference evidence="2" key="1">
    <citation type="journal article" date="2011" name="Genome Biol. Evol.">
        <title>Massive genomic decay in Serratia symbiotica, a recently evolved symbiont of aphids.</title>
        <authorList>
            <person name="Burke G.R."/>
            <person name="Moran N.A."/>
        </authorList>
    </citation>
    <scope>NUCLEOTIDE SEQUENCE [LARGE SCALE GENOMIC DNA]</scope>
    <source>
        <strain evidence="2">Tucson</strain>
    </source>
</reference>
<evidence type="ECO:0000313" key="1">
    <source>
        <dbReference type="EMBL" id="EFW12972.1"/>
    </source>
</evidence>
<dbReference type="Proteomes" id="UP000013568">
    <property type="component" value="Unassembled WGS sequence"/>
</dbReference>
<name>E9CKL4_9GAMM</name>
<organism evidence="1 2">
    <name type="scientific">Serratia symbiotica str. Tucson</name>
    <dbReference type="NCBI Taxonomy" id="914128"/>
    <lineage>
        <taxon>Bacteria</taxon>
        <taxon>Pseudomonadati</taxon>
        <taxon>Pseudomonadota</taxon>
        <taxon>Gammaproteobacteria</taxon>
        <taxon>Enterobacterales</taxon>
        <taxon>Yersiniaceae</taxon>
        <taxon>Serratia</taxon>
        <taxon>Serratia symbiotica</taxon>
    </lineage>
</organism>
<evidence type="ECO:0000313" key="2">
    <source>
        <dbReference type="Proteomes" id="UP000013568"/>
    </source>
</evidence>
<accession>E9CKL4</accession>
<keyword evidence="2" id="KW-1185">Reference proteome</keyword>
<gene>
    <name evidence="1" type="ORF">SSYM_0693</name>
</gene>
<protein>
    <submittedName>
        <fullName evidence="1">Uncharacterized protein</fullName>
    </submittedName>
</protein>